<keyword evidence="1" id="KW-0175">Coiled coil</keyword>
<name>A0ABR0R7X6_9EURO</name>
<comment type="caution">
    <text evidence="3">The sequence shown here is derived from an EMBL/GenBank/DDBJ whole genome shotgun (WGS) entry which is preliminary data.</text>
</comment>
<proteinExistence type="predicted"/>
<keyword evidence="4" id="KW-1185">Reference proteome</keyword>
<evidence type="ECO:0000313" key="4">
    <source>
        <dbReference type="Proteomes" id="UP001334248"/>
    </source>
</evidence>
<dbReference type="EMBL" id="JAVHJV010000023">
    <property type="protein sequence ID" value="KAK5936730.1"/>
    <property type="molecule type" value="Genomic_DNA"/>
</dbReference>
<feature type="compositionally biased region" description="Acidic residues" evidence="2">
    <location>
        <begin position="35"/>
        <end position="50"/>
    </location>
</feature>
<sequence length="157" mass="17754">MVIDTATPRHRNIKLSTKARETQRVNPLSFRDIETAEDDDEYVDEDDNENKDEGNGKTALQTLVKLVTTLKRTIERQNAIIKNVEAQLSEIETEQQALRAQNGELQDEMRTLRNMYVVRFRLSSTKLDLAVSQFGPALAQGKIIERDLIIVGTPSVG</sequence>
<dbReference type="Proteomes" id="UP001334248">
    <property type="component" value="Unassembled WGS sequence"/>
</dbReference>
<dbReference type="RefSeq" id="XP_064724820.1">
    <property type="nucleotide sequence ID" value="XM_064879381.1"/>
</dbReference>
<accession>A0ABR0R7X6</accession>
<organism evidence="3 4">
    <name type="scientific">Knufia obscura</name>
    <dbReference type="NCBI Taxonomy" id="1635080"/>
    <lineage>
        <taxon>Eukaryota</taxon>
        <taxon>Fungi</taxon>
        <taxon>Dikarya</taxon>
        <taxon>Ascomycota</taxon>
        <taxon>Pezizomycotina</taxon>
        <taxon>Eurotiomycetes</taxon>
        <taxon>Chaetothyriomycetidae</taxon>
        <taxon>Chaetothyriales</taxon>
        <taxon>Trichomeriaceae</taxon>
        <taxon>Knufia</taxon>
    </lineage>
</organism>
<feature type="coiled-coil region" evidence="1">
    <location>
        <begin position="67"/>
        <end position="115"/>
    </location>
</feature>
<evidence type="ECO:0000313" key="3">
    <source>
        <dbReference type="EMBL" id="KAK5936730.1"/>
    </source>
</evidence>
<reference evidence="3 4" key="1">
    <citation type="journal article" date="2023" name="Res Sq">
        <title>Genomic and morphological characterization of Knufia obscura isolated from the Mars 2020 spacecraft assembly facility.</title>
        <authorList>
            <person name="Chander A.M."/>
            <person name="Teixeira M.M."/>
            <person name="Singh N.K."/>
            <person name="Williams M.P."/>
            <person name="Parker C.W."/>
            <person name="Leo P."/>
            <person name="Stajich J.E."/>
            <person name="Torok T."/>
            <person name="Tighe S."/>
            <person name="Mason C.E."/>
            <person name="Venkateswaran K."/>
        </authorList>
    </citation>
    <scope>NUCLEOTIDE SEQUENCE [LARGE SCALE GENOMIC DNA]</scope>
    <source>
        <strain evidence="3 4">CCFEE 5817</strain>
    </source>
</reference>
<evidence type="ECO:0000256" key="2">
    <source>
        <dbReference type="SAM" id="MobiDB-lite"/>
    </source>
</evidence>
<feature type="region of interest" description="Disordered" evidence="2">
    <location>
        <begin position="1"/>
        <end position="56"/>
    </location>
</feature>
<protein>
    <submittedName>
        <fullName evidence="3">Uncharacterized protein</fullName>
    </submittedName>
</protein>
<dbReference type="GeneID" id="90004442"/>
<evidence type="ECO:0000256" key="1">
    <source>
        <dbReference type="SAM" id="Coils"/>
    </source>
</evidence>
<gene>
    <name evidence="3" type="ORF">PMZ80_010993</name>
</gene>